<dbReference type="EMBL" id="CP108133">
    <property type="protein sequence ID" value="WTP49511.1"/>
    <property type="molecule type" value="Genomic_DNA"/>
</dbReference>
<evidence type="ECO:0000256" key="8">
    <source>
        <dbReference type="SAM" id="MobiDB-lite"/>
    </source>
</evidence>
<feature type="transmembrane region" description="Helical" evidence="9">
    <location>
        <begin position="194"/>
        <end position="214"/>
    </location>
</feature>
<dbReference type="Gene3D" id="1.20.1250.20">
    <property type="entry name" value="MFS general substrate transporter like domains"/>
    <property type="match status" value="1"/>
</dbReference>
<evidence type="ECO:0000256" key="3">
    <source>
        <dbReference type="ARBA" id="ARBA00022475"/>
    </source>
</evidence>
<feature type="transmembrane region" description="Helical" evidence="9">
    <location>
        <begin position="298"/>
        <end position="319"/>
    </location>
</feature>
<dbReference type="SUPFAM" id="SSF103473">
    <property type="entry name" value="MFS general substrate transporter"/>
    <property type="match status" value="1"/>
</dbReference>
<keyword evidence="12" id="KW-1185">Reference proteome</keyword>
<feature type="transmembrane region" description="Helical" evidence="9">
    <location>
        <begin position="258"/>
        <end position="277"/>
    </location>
</feature>
<evidence type="ECO:0000256" key="6">
    <source>
        <dbReference type="ARBA" id="ARBA00023136"/>
    </source>
</evidence>
<proteinExistence type="predicted"/>
<evidence type="ECO:0000256" key="1">
    <source>
        <dbReference type="ARBA" id="ARBA00004651"/>
    </source>
</evidence>
<dbReference type="RefSeq" id="WP_328937630.1">
    <property type="nucleotide sequence ID" value="NZ_CP108133.1"/>
</dbReference>
<keyword evidence="6 9" id="KW-0472">Membrane</keyword>
<keyword evidence="2" id="KW-0813">Transport</keyword>
<evidence type="ECO:0000256" key="7">
    <source>
        <dbReference type="ARBA" id="ARBA00023251"/>
    </source>
</evidence>
<name>A0ABZ1JGQ5_9ACTN</name>
<feature type="transmembrane region" description="Helical" evidence="9">
    <location>
        <begin position="76"/>
        <end position="93"/>
    </location>
</feature>
<feature type="transmembrane region" description="Helical" evidence="9">
    <location>
        <begin position="37"/>
        <end position="64"/>
    </location>
</feature>
<dbReference type="Gene3D" id="1.20.1720.10">
    <property type="entry name" value="Multidrug resistance protein D"/>
    <property type="match status" value="1"/>
</dbReference>
<evidence type="ECO:0000313" key="11">
    <source>
        <dbReference type="EMBL" id="WTP49511.1"/>
    </source>
</evidence>
<reference evidence="11" key="1">
    <citation type="submission" date="2022-10" db="EMBL/GenBank/DDBJ databases">
        <title>The complete genomes of actinobacterial strains from the NBC collection.</title>
        <authorList>
            <person name="Joergensen T.S."/>
            <person name="Alvarez Arevalo M."/>
            <person name="Sterndorff E.B."/>
            <person name="Faurdal D."/>
            <person name="Vuksanovic O."/>
            <person name="Mourched A.-S."/>
            <person name="Charusanti P."/>
            <person name="Shaw S."/>
            <person name="Blin K."/>
            <person name="Weber T."/>
        </authorList>
    </citation>
    <scope>NUCLEOTIDE SEQUENCE</scope>
    <source>
        <strain evidence="11">NBC_00189</strain>
    </source>
</reference>
<dbReference type="PANTHER" id="PTHR42718:SF46">
    <property type="entry name" value="BLR6921 PROTEIN"/>
    <property type="match status" value="1"/>
</dbReference>
<feature type="transmembrane region" description="Helical" evidence="9">
    <location>
        <begin position="331"/>
        <end position="352"/>
    </location>
</feature>
<dbReference type="Pfam" id="PF07690">
    <property type="entry name" value="MFS_1"/>
    <property type="match status" value="1"/>
</dbReference>
<evidence type="ECO:0000259" key="10">
    <source>
        <dbReference type="PROSITE" id="PS50850"/>
    </source>
</evidence>
<feature type="transmembrane region" description="Helical" evidence="9">
    <location>
        <begin position="105"/>
        <end position="126"/>
    </location>
</feature>
<sequence length="510" mass="51550">MTTNPTQLLSGPKGPDGPTGHDEKAQPSEKSAARRRWAVLAVLALAQLLISLDSTVVTVALPSAQAELGFSAGDRQWIITAYALGFGALLPLGGRLGDLFGRERVFLAGLAGFAVASGLGGAAQGFPMLVAARALQGVSGAILAPAALSLVSTTFALPTERARAFGVFGGISAGGGAVGLLLGGSMTEYLSWRWSLYVNVPLAVVAAGGALWLLTFKRMSGTRPRIDWLGATLVAGGLFSVVFGMSKAETSGWDSTGTIAWIGAGIVVLGAFIATQARVREPLLPLRVLADRTRAGSLLSIGVSGIGLFVTFLFMTFYMTELLGYGPLDTGFAFLPFIAALILASGVSATLASRVPTRVIVLVGMLTAAAGMLLFTQLPVDGTYAADVLPGMLVAGVGVGLFIAPAMGAATSGIDDRDAGVGSALVHVAQQVGGSMGVAALSAVVTSAAEDSLRGQVVDAASRAAAAVDGYQSAFAWTAAILAAGGVMAALLIRPGTVESSEAIEVPTAA</sequence>
<dbReference type="CDD" id="cd17321">
    <property type="entry name" value="MFS_MMR_MDR_like"/>
    <property type="match status" value="1"/>
</dbReference>
<feature type="transmembrane region" description="Helical" evidence="9">
    <location>
        <begin position="474"/>
        <end position="493"/>
    </location>
</feature>
<feature type="transmembrane region" description="Helical" evidence="9">
    <location>
        <begin position="392"/>
        <end position="412"/>
    </location>
</feature>
<keyword evidence="3" id="KW-1003">Cell membrane</keyword>
<feature type="transmembrane region" description="Helical" evidence="9">
    <location>
        <begin position="138"/>
        <end position="157"/>
    </location>
</feature>
<feature type="transmembrane region" description="Helical" evidence="9">
    <location>
        <begin position="226"/>
        <end position="246"/>
    </location>
</feature>
<gene>
    <name evidence="11" type="ORF">OG288_15115</name>
</gene>
<keyword evidence="5 9" id="KW-1133">Transmembrane helix</keyword>
<keyword evidence="4 9" id="KW-0812">Transmembrane</keyword>
<evidence type="ECO:0000313" key="12">
    <source>
        <dbReference type="Proteomes" id="UP001432166"/>
    </source>
</evidence>
<feature type="region of interest" description="Disordered" evidence="8">
    <location>
        <begin position="1"/>
        <end position="29"/>
    </location>
</feature>
<evidence type="ECO:0000256" key="5">
    <source>
        <dbReference type="ARBA" id="ARBA00022989"/>
    </source>
</evidence>
<comment type="subcellular location">
    <subcellularLocation>
        <location evidence="1">Cell membrane</location>
        <topology evidence="1">Multi-pass membrane protein</topology>
    </subcellularLocation>
</comment>
<accession>A0ABZ1JGQ5</accession>
<dbReference type="Proteomes" id="UP001432166">
    <property type="component" value="Chromosome"/>
</dbReference>
<evidence type="ECO:0000256" key="9">
    <source>
        <dbReference type="SAM" id="Phobius"/>
    </source>
</evidence>
<organism evidence="11 12">
    <name type="scientific">Streptomyces tauricus</name>
    <dbReference type="NCBI Taxonomy" id="68274"/>
    <lineage>
        <taxon>Bacteria</taxon>
        <taxon>Bacillati</taxon>
        <taxon>Actinomycetota</taxon>
        <taxon>Actinomycetes</taxon>
        <taxon>Kitasatosporales</taxon>
        <taxon>Streptomycetaceae</taxon>
        <taxon>Streptomyces</taxon>
        <taxon>Streptomyces aurantiacus group</taxon>
    </lineage>
</organism>
<evidence type="ECO:0000256" key="4">
    <source>
        <dbReference type="ARBA" id="ARBA00022692"/>
    </source>
</evidence>
<feature type="transmembrane region" description="Helical" evidence="9">
    <location>
        <begin position="164"/>
        <end position="182"/>
    </location>
</feature>
<feature type="domain" description="Major facilitator superfamily (MFS) profile" evidence="10">
    <location>
        <begin position="39"/>
        <end position="497"/>
    </location>
</feature>
<dbReference type="PROSITE" id="PS50850">
    <property type="entry name" value="MFS"/>
    <property type="match status" value="1"/>
</dbReference>
<evidence type="ECO:0000256" key="2">
    <source>
        <dbReference type="ARBA" id="ARBA00022448"/>
    </source>
</evidence>
<feature type="transmembrane region" description="Helical" evidence="9">
    <location>
        <begin position="359"/>
        <end position="380"/>
    </location>
</feature>
<dbReference type="InterPro" id="IPR036259">
    <property type="entry name" value="MFS_trans_sf"/>
</dbReference>
<protein>
    <submittedName>
        <fullName evidence="11">MFS transporter</fullName>
    </submittedName>
</protein>
<keyword evidence="7" id="KW-0046">Antibiotic resistance</keyword>
<dbReference type="InterPro" id="IPR020846">
    <property type="entry name" value="MFS_dom"/>
</dbReference>
<dbReference type="PANTHER" id="PTHR42718">
    <property type="entry name" value="MAJOR FACILITATOR SUPERFAMILY MULTIDRUG TRANSPORTER MFSC"/>
    <property type="match status" value="1"/>
</dbReference>
<dbReference type="InterPro" id="IPR011701">
    <property type="entry name" value="MFS"/>
</dbReference>